<dbReference type="EMBL" id="CP001843">
    <property type="protein sequence ID" value="AEF86615.1"/>
    <property type="molecule type" value="Genomic_DNA"/>
</dbReference>
<evidence type="ECO:0000256" key="4">
    <source>
        <dbReference type="SAM" id="Phobius"/>
    </source>
</evidence>
<proteinExistence type="inferred from homology"/>
<comment type="similarity">
    <text evidence="2">Belongs to the methyl-accepting chemotaxis (MCP) protein family.</text>
</comment>
<keyword evidence="4" id="KW-0472">Membrane</keyword>
<dbReference type="STRING" id="545694.TREPR_2941"/>
<dbReference type="Proteomes" id="UP000009223">
    <property type="component" value="Chromosome"/>
</dbReference>
<dbReference type="InterPro" id="IPR051310">
    <property type="entry name" value="MCP_chemotaxis"/>
</dbReference>
<dbReference type="SUPFAM" id="SSF58104">
    <property type="entry name" value="Methyl-accepting chemotaxis protein (MCP) signaling domain"/>
    <property type="match status" value="2"/>
</dbReference>
<dbReference type="Pfam" id="PF00672">
    <property type="entry name" value="HAMP"/>
    <property type="match status" value="1"/>
</dbReference>
<dbReference type="GO" id="GO:0016020">
    <property type="term" value="C:membrane"/>
    <property type="evidence" value="ECO:0007669"/>
    <property type="project" value="InterPro"/>
</dbReference>
<evidence type="ECO:0000313" key="8">
    <source>
        <dbReference type="Proteomes" id="UP000009223"/>
    </source>
</evidence>
<dbReference type="PANTHER" id="PTHR43531">
    <property type="entry name" value="PROTEIN ICFG"/>
    <property type="match status" value="1"/>
</dbReference>
<gene>
    <name evidence="7" type="ordered locus">TREPR_2941</name>
</gene>
<evidence type="ECO:0000256" key="1">
    <source>
        <dbReference type="ARBA" id="ARBA00022500"/>
    </source>
</evidence>
<feature type="transmembrane region" description="Helical" evidence="4">
    <location>
        <begin position="23"/>
        <end position="45"/>
    </location>
</feature>
<dbReference type="KEGG" id="tpi:TREPR_2941"/>
<keyword evidence="4" id="KW-1133">Transmembrane helix</keyword>
<dbReference type="Gene3D" id="6.10.340.10">
    <property type="match status" value="1"/>
</dbReference>
<dbReference type="PROSITE" id="PS50885">
    <property type="entry name" value="HAMP"/>
    <property type="match status" value="1"/>
</dbReference>
<dbReference type="CDD" id="cd18773">
    <property type="entry name" value="PDC1_HK_sensor"/>
    <property type="match status" value="1"/>
</dbReference>
<evidence type="ECO:0000256" key="3">
    <source>
        <dbReference type="PROSITE-ProRule" id="PRU00284"/>
    </source>
</evidence>
<dbReference type="SMART" id="SM00283">
    <property type="entry name" value="MA"/>
    <property type="match status" value="1"/>
</dbReference>
<dbReference type="PROSITE" id="PS50111">
    <property type="entry name" value="CHEMOTAXIS_TRANSDUC_2"/>
    <property type="match status" value="1"/>
</dbReference>
<feature type="transmembrane region" description="Helical" evidence="4">
    <location>
        <begin position="332"/>
        <end position="355"/>
    </location>
</feature>
<organism evidence="7 8">
    <name type="scientific">Treponema primitia (strain ATCC BAA-887 / DSM 12427 / ZAS-2)</name>
    <dbReference type="NCBI Taxonomy" id="545694"/>
    <lineage>
        <taxon>Bacteria</taxon>
        <taxon>Pseudomonadati</taxon>
        <taxon>Spirochaetota</taxon>
        <taxon>Spirochaetia</taxon>
        <taxon>Spirochaetales</taxon>
        <taxon>Treponemataceae</taxon>
        <taxon>Treponema</taxon>
    </lineage>
</organism>
<evidence type="ECO:0000259" key="5">
    <source>
        <dbReference type="PROSITE" id="PS50111"/>
    </source>
</evidence>
<accession>F5YP60</accession>
<dbReference type="SMART" id="SM00304">
    <property type="entry name" value="HAMP"/>
    <property type="match status" value="1"/>
</dbReference>
<dbReference type="Gene3D" id="3.30.450.20">
    <property type="entry name" value="PAS domain"/>
    <property type="match status" value="2"/>
</dbReference>
<dbReference type="Gene3D" id="1.10.287.950">
    <property type="entry name" value="Methyl-accepting chemotaxis protein"/>
    <property type="match status" value="1"/>
</dbReference>
<evidence type="ECO:0000313" key="7">
    <source>
        <dbReference type="EMBL" id="AEF86615.1"/>
    </source>
</evidence>
<dbReference type="InterPro" id="IPR004089">
    <property type="entry name" value="MCPsignal_dom"/>
</dbReference>
<evidence type="ECO:0000259" key="6">
    <source>
        <dbReference type="PROSITE" id="PS50885"/>
    </source>
</evidence>
<dbReference type="AlphaFoldDB" id="F5YP60"/>
<evidence type="ECO:0000256" key="2">
    <source>
        <dbReference type="ARBA" id="ARBA00029447"/>
    </source>
</evidence>
<dbReference type="PANTHER" id="PTHR43531:SF11">
    <property type="entry name" value="METHYL-ACCEPTING CHEMOTAXIS PROTEIN 3"/>
    <property type="match status" value="1"/>
</dbReference>
<reference evidence="8" key="1">
    <citation type="submission" date="2009-12" db="EMBL/GenBank/DDBJ databases">
        <title>Complete sequence of Treponema primitia strain ZAS-2.</title>
        <authorList>
            <person name="Tetu S.G."/>
            <person name="Matson E."/>
            <person name="Ren Q."/>
            <person name="Seshadri R."/>
            <person name="Elbourne L."/>
            <person name="Hassan K.A."/>
            <person name="Durkin A."/>
            <person name="Radune D."/>
            <person name="Mohamoud Y."/>
            <person name="Shay R."/>
            <person name="Jin S."/>
            <person name="Zhang X."/>
            <person name="Lucey K."/>
            <person name="Ballor N.R."/>
            <person name="Ottesen E."/>
            <person name="Rosenthal R."/>
            <person name="Allen A."/>
            <person name="Leadbetter J.R."/>
            <person name="Paulsen I.T."/>
        </authorList>
    </citation>
    <scope>NUCLEOTIDE SEQUENCE [LARGE SCALE GENOMIC DNA]</scope>
    <source>
        <strain evidence="8">ATCC BAA-887 / DSM 12427 / ZAS-2</strain>
    </source>
</reference>
<feature type="domain" description="Methyl-accepting transducer" evidence="5">
    <location>
        <begin position="457"/>
        <end position="679"/>
    </location>
</feature>
<sequence length="744" mass="80888">MQVARGTSLQVALMEAAIMKLRVRLSILVIAIMVAVISVISVVILSRASEMQTETAIESTTNMANMYAMDLRRRFETYMQTAILLSQIMKDYESVDLSQRRIRYNGIIRSVLVENPSYLGIFTIWKPNALDGRDAEFANTPGTDETGRYISRYHRDSGLITLSLFDAYNETLEGASGVMSIANPVWREARGSTVLVVDVTVPIVSSQGEMVALVGINIDISAMQDIVSGIKPYGTGIATVYSNDGTVAAHNIPARTGQHMVETDTPLFKDYTSLALECIQQGKPVNFQGHSPALDVDLQIIIEPFTVSETTTPWSIMIAIPMDKVLEDVQALTFFTIILSLVAMIAAGVIIFFVAGSIAKPIVNVSRTLKDISEGEGDLTKQIAVKSADEIGDLARYFNMTLEKIRDLVITIKKQAVALFNIGNDLSSNMTETAAAINEITANVQSIKGRILNQSASVTETNATMEQITVNINKLDELIEQQSVNVAQSSSSIEQMLANIQSVTQTLKKNADNVTDLATASEVGRSSLQEVAGDILEITRESEGLLEINSVMENIASQTNLLSMNAAIEAAHAGEAGKGFAVVADEIRKLAESSGEQSKTISVILRKIKDAIDKITKSTDEVLTKFEAIDLGVKTVSDQEGNIRSAMEEQNTGSQQILEAIGQLNNITQMVKSGSMEMLEGSKEVIQESKNLEMVTQEITDGMNEMATGAEEINVAVSEVNNISGENKENIDILVKEVSRFKVE</sequence>
<name>F5YP60_TREPZ</name>
<keyword evidence="3" id="KW-0807">Transducer</keyword>
<feature type="domain" description="HAMP" evidence="6">
    <location>
        <begin position="356"/>
        <end position="410"/>
    </location>
</feature>
<dbReference type="CDD" id="cd06225">
    <property type="entry name" value="HAMP"/>
    <property type="match status" value="1"/>
</dbReference>
<protein>
    <submittedName>
        <fullName evidence="7">Methyl-accepting chemotaxis protein</fullName>
    </submittedName>
</protein>
<keyword evidence="1" id="KW-0145">Chemotaxis</keyword>
<dbReference type="GO" id="GO:0006935">
    <property type="term" value="P:chemotaxis"/>
    <property type="evidence" value="ECO:0007669"/>
    <property type="project" value="UniProtKB-KW"/>
</dbReference>
<dbReference type="InterPro" id="IPR003660">
    <property type="entry name" value="HAMP_dom"/>
</dbReference>
<dbReference type="Pfam" id="PF00015">
    <property type="entry name" value="MCPsignal"/>
    <property type="match status" value="1"/>
</dbReference>
<reference evidence="7 8" key="2">
    <citation type="journal article" date="2011" name="ISME J.">
        <title>RNA-seq reveals cooperative metabolic interactions between two termite-gut spirochete species in co-culture.</title>
        <authorList>
            <person name="Rosenthal A.Z."/>
            <person name="Matson E.G."/>
            <person name="Eldar A."/>
            <person name="Leadbetter J.R."/>
        </authorList>
    </citation>
    <scope>NUCLEOTIDE SEQUENCE [LARGE SCALE GENOMIC DNA]</scope>
    <source>
        <strain evidence="8">ATCC BAA-887 / DSM 12427 / ZAS-2</strain>
    </source>
</reference>
<dbReference type="HOGENOM" id="CLU_000445_107_19_12"/>
<dbReference type="eggNOG" id="COG0840">
    <property type="taxonomic scope" value="Bacteria"/>
</dbReference>
<keyword evidence="4" id="KW-0812">Transmembrane</keyword>
<keyword evidence="8" id="KW-1185">Reference proteome</keyword>
<dbReference type="GO" id="GO:0007165">
    <property type="term" value="P:signal transduction"/>
    <property type="evidence" value="ECO:0007669"/>
    <property type="project" value="UniProtKB-KW"/>
</dbReference>